<feature type="signal peptide" evidence="7">
    <location>
        <begin position="1"/>
        <end position="23"/>
    </location>
</feature>
<feature type="domain" description="Peptidase M48" evidence="8">
    <location>
        <begin position="104"/>
        <end position="254"/>
    </location>
</feature>
<dbReference type="CDD" id="cd07324">
    <property type="entry name" value="M48C_Oma1-like"/>
    <property type="match status" value="1"/>
</dbReference>
<comment type="similarity">
    <text evidence="6">Belongs to the peptidase M48 family.</text>
</comment>
<dbReference type="AlphaFoldDB" id="A0A9Q9LZT5"/>
<dbReference type="InterPro" id="IPR051156">
    <property type="entry name" value="Mito/Outer_Membr_Metalloprot"/>
</dbReference>
<evidence type="ECO:0000313" key="9">
    <source>
        <dbReference type="EMBL" id="UWP95899.1"/>
    </source>
</evidence>
<evidence type="ECO:0000256" key="3">
    <source>
        <dbReference type="ARBA" id="ARBA00022801"/>
    </source>
</evidence>
<keyword evidence="5 6" id="KW-0482">Metalloprotease</keyword>
<dbReference type="GO" id="GO:0051603">
    <property type="term" value="P:proteolysis involved in protein catabolic process"/>
    <property type="evidence" value="ECO:0007669"/>
    <property type="project" value="TreeGrafter"/>
</dbReference>
<keyword evidence="2" id="KW-0479">Metal-binding</keyword>
<feature type="chain" id="PRO_5040138730" evidence="7">
    <location>
        <begin position="24"/>
        <end position="263"/>
    </location>
</feature>
<keyword evidence="4 6" id="KW-0862">Zinc</keyword>
<keyword evidence="7" id="KW-0732">Signal</keyword>
<evidence type="ECO:0000256" key="1">
    <source>
        <dbReference type="ARBA" id="ARBA00022670"/>
    </source>
</evidence>
<keyword evidence="3 6" id="KW-0378">Hydrolase</keyword>
<gene>
    <name evidence="9" type="ORF">K3X48_02540</name>
</gene>
<dbReference type="PANTHER" id="PTHR22726">
    <property type="entry name" value="METALLOENDOPEPTIDASE OMA1"/>
    <property type="match status" value="1"/>
</dbReference>
<dbReference type="PANTHER" id="PTHR22726:SF1">
    <property type="entry name" value="METALLOENDOPEPTIDASE OMA1, MITOCHONDRIAL"/>
    <property type="match status" value="1"/>
</dbReference>
<accession>A0A9Q9LZT5</accession>
<dbReference type="GO" id="GO:0046872">
    <property type="term" value="F:metal ion binding"/>
    <property type="evidence" value="ECO:0007669"/>
    <property type="project" value="UniProtKB-KW"/>
</dbReference>
<evidence type="ECO:0000256" key="4">
    <source>
        <dbReference type="ARBA" id="ARBA00022833"/>
    </source>
</evidence>
<reference evidence="9" key="1">
    <citation type="submission" date="2021-08" db="EMBL/GenBank/DDBJ databases">
        <authorList>
            <person name="Nwanade C."/>
            <person name="Wang M."/>
            <person name="Masoudi A."/>
            <person name="Yu Z."/>
            <person name="Liu J."/>
        </authorList>
    </citation>
    <scope>NUCLEOTIDE SEQUENCE</scope>
    <source>
        <strain evidence="9">S056</strain>
    </source>
</reference>
<keyword evidence="1 6" id="KW-0645">Protease</keyword>
<evidence type="ECO:0000256" key="6">
    <source>
        <dbReference type="RuleBase" id="RU003983"/>
    </source>
</evidence>
<dbReference type="RefSeq" id="WP_259806298.1">
    <property type="nucleotide sequence ID" value="NZ_CP080776.1"/>
</dbReference>
<sequence>MVSSFAFGCCLRKLVIVSAVVLAGCTTTTEVPKTRQSDQTQAPELYHAAQYENVGKLSRSAALARFKRVMPRVRHAGVRYCQKVRPGGNTAFCNVDFGIDATLKDPNAYFTFDNGRPIVRVSVPLLQESGSDDEVAFVLGHEYGHMLGQHIQKSVQQAQAGALILGALTAAVGADVTAIEASMDLGAAIGGRAYSQDYELESDVLGARIAYAAGYDPVKGLRFFTRASAQGAQGQGGFWSTHPADRRRVETVLAEVERIKAGR</sequence>
<proteinExistence type="inferred from homology"/>
<evidence type="ECO:0000259" key="8">
    <source>
        <dbReference type="Pfam" id="PF01435"/>
    </source>
</evidence>
<evidence type="ECO:0000256" key="7">
    <source>
        <dbReference type="SAM" id="SignalP"/>
    </source>
</evidence>
<dbReference type="GO" id="GO:0004222">
    <property type="term" value="F:metalloendopeptidase activity"/>
    <property type="evidence" value="ECO:0007669"/>
    <property type="project" value="InterPro"/>
</dbReference>
<name>A0A9Q9LZT5_9RHOB</name>
<organism evidence="9 10">
    <name type="scientific">Aliiroseovarius crassostreae</name>
    <dbReference type="NCBI Taxonomy" id="154981"/>
    <lineage>
        <taxon>Bacteria</taxon>
        <taxon>Pseudomonadati</taxon>
        <taxon>Pseudomonadota</taxon>
        <taxon>Alphaproteobacteria</taxon>
        <taxon>Rhodobacterales</taxon>
        <taxon>Paracoccaceae</taxon>
        <taxon>Aliiroseovarius</taxon>
    </lineage>
</organism>
<dbReference type="Proteomes" id="UP001057991">
    <property type="component" value="Chromosome"/>
</dbReference>
<dbReference type="InterPro" id="IPR001915">
    <property type="entry name" value="Peptidase_M48"/>
</dbReference>
<dbReference type="Pfam" id="PF01435">
    <property type="entry name" value="Peptidase_M48"/>
    <property type="match status" value="1"/>
</dbReference>
<evidence type="ECO:0000256" key="5">
    <source>
        <dbReference type="ARBA" id="ARBA00023049"/>
    </source>
</evidence>
<dbReference type="GO" id="GO:0016020">
    <property type="term" value="C:membrane"/>
    <property type="evidence" value="ECO:0007669"/>
    <property type="project" value="TreeGrafter"/>
</dbReference>
<protein>
    <submittedName>
        <fullName evidence="9">M48 family metallopeptidase</fullName>
    </submittedName>
</protein>
<dbReference type="Gene3D" id="3.30.2010.10">
    <property type="entry name" value="Metalloproteases ('zincins'), catalytic domain"/>
    <property type="match status" value="1"/>
</dbReference>
<comment type="cofactor">
    <cofactor evidence="6">
        <name>Zn(2+)</name>
        <dbReference type="ChEBI" id="CHEBI:29105"/>
    </cofactor>
    <text evidence="6">Binds 1 zinc ion per subunit.</text>
</comment>
<evidence type="ECO:0000313" key="10">
    <source>
        <dbReference type="Proteomes" id="UP001057991"/>
    </source>
</evidence>
<evidence type="ECO:0000256" key="2">
    <source>
        <dbReference type="ARBA" id="ARBA00022723"/>
    </source>
</evidence>
<dbReference type="EMBL" id="CP080776">
    <property type="protein sequence ID" value="UWP95899.1"/>
    <property type="molecule type" value="Genomic_DNA"/>
</dbReference>